<feature type="domain" description="G5" evidence="10">
    <location>
        <begin position="1"/>
        <end position="56"/>
    </location>
</feature>
<feature type="binding site" evidence="8">
    <location>
        <position position="187"/>
    </location>
    <ligand>
        <name>NADP(+)</name>
        <dbReference type="ChEBI" id="CHEBI:58349"/>
    </ligand>
</feature>
<dbReference type="Gene3D" id="3.40.50.720">
    <property type="entry name" value="NAD(P)-binding Rossmann-like Domain"/>
    <property type="match status" value="1"/>
</dbReference>
<dbReference type="CDD" id="cd05333">
    <property type="entry name" value="BKR_SDR_c"/>
    <property type="match status" value="1"/>
</dbReference>
<dbReference type="RefSeq" id="WP_128746507.1">
    <property type="nucleotide sequence ID" value="NZ_CP035281.1"/>
</dbReference>
<keyword evidence="9" id="KW-0275">Fatty acid biosynthesis</keyword>
<dbReference type="EMBL" id="CP035281">
    <property type="protein sequence ID" value="QAT43799.1"/>
    <property type="molecule type" value="Genomic_DNA"/>
</dbReference>
<comment type="catalytic activity">
    <reaction evidence="6 9">
        <text>a (3R)-hydroxyacyl-[ACP] + NADP(+) = a 3-oxoacyl-[ACP] + NADPH + H(+)</text>
        <dbReference type="Rhea" id="RHEA:17397"/>
        <dbReference type="Rhea" id="RHEA-COMP:9916"/>
        <dbReference type="Rhea" id="RHEA-COMP:9945"/>
        <dbReference type="ChEBI" id="CHEBI:15378"/>
        <dbReference type="ChEBI" id="CHEBI:57783"/>
        <dbReference type="ChEBI" id="CHEBI:58349"/>
        <dbReference type="ChEBI" id="CHEBI:78776"/>
        <dbReference type="ChEBI" id="CHEBI:78827"/>
        <dbReference type="EC" id="1.1.1.100"/>
    </reaction>
</comment>
<dbReference type="SUPFAM" id="SSF51735">
    <property type="entry name" value="NAD(P)-binding Rossmann-fold domains"/>
    <property type="match status" value="1"/>
</dbReference>
<dbReference type="GO" id="GO:0004316">
    <property type="term" value="F:3-oxoacyl-[acyl-carrier-protein] reductase (NADPH) activity"/>
    <property type="evidence" value="ECO:0007669"/>
    <property type="project" value="UniProtKB-UniRule"/>
</dbReference>
<dbReference type="FunFam" id="3.40.50.720:FF:000115">
    <property type="entry name" value="3-oxoacyl-[acyl-carrier-protein] reductase FabG"/>
    <property type="match status" value="1"/>
</dbReference>
<evidence type="ECO:0000313" key="11">
    <source>
        <dbReference type="EMBL" id="QAT43799.1"/>
    </source>
</evidence>
<dbReference type="OrthoDB" id="9803333at2"/>
<evidence type="ECO:0000256" key="4">
    <source>
        <dbReference type="ARBA" id="ARBA00022857"/>
    </source>
</evidence>
<dbReference type="NCBIfam" id="NF009466">
    <property type="entry name" value="PRK12826.1-2"/>
    <property type="match status" value="1"/>
</dbReference>
<keyword evidence="9" id="KW-0276">Fatty acid metabolism</keyword>
<evidence type="ECO:0000256" key="8">
    <source>
        <dbReference type="PIRSR" id="PIRSR611284-2"/>
    </source>
</evidence>
<dbReference type="InterPro" id="IPR002347">
    <property type="entry name" value="SDR_fam"/>
</dbReference>
<organism evidence="11 12">
    <name type="scientific">Aminipila luticellarii</name>
    <dbReference type="NCBI Taxonomy" id="2507160"/>
    <lineage>
        <taxon>Bacteria</taxon>
        <taxon>Bacillati</taxon>
        <taxon>Bacillota</taxon>
        <taxon>Clostridia</taxon>
        <taxon>Peptostreptococcales</taxon>
        <taxon>Anaerovoracaceae</taxon>
        <taxon>Aminipila</taxon>
    </lineage>
</organism>
<dbReference type="NCBIfam" id="TIGR01830">
    <property type="entry name" value="3oxo_ACP_reduc"/>
    <property type="match status" value="1"/>
</dbReference>
<keyword evidence="9" id="KW-0444">Lipid biosynthesis</keyword>
<dbReference type="GO" id="GO:0051287">
    <property type="term" value="F:NAD binding"/>
    <property type="evidence" value="ECO:0007669"/>
    <property type="project" value="UniProtKB-UniRule"/>
</dbReference>
<protein>
    <recommendedName>
        <fullName evidence="2 9">3-oxoacyl-[acyl-carrier-protein] reductase</fullName>
        <ecNumber evidence="2 9">1.1.1.100</ecNumber>
    </recommendedName>
</protein>
<keyword evidence="3" id="KW-0732">Signal</keyword>
<evidence type="ECO:0000256" key="1">
    <source>
        <dbReference type="ARBA" id="ARBA00006484"/>
    </source>
</evidence>
<comment type="subunit">
    <text evidence="9">Homotetramer.</text>
</comment>
<feature type="binding site" evidence="8">
    <location>
        <begin position="154"/>
        <end position="158"/>
    </location>
    <ligand>
        <name>NADP(+)</name>
        <dbReference type="ChEBI" id="CHEBI:58349"/>
    </ligand>
</feature>
<evidence type="ECO:0000259" key="10">
    <source>
        <dbReference type="PROSITE" id="PS51109"/>
    </source>
</evidence>
<evidence type="ECO:0000256" key="6">
    <source>
        <dbReference type="ARBA" id="ARBA00048508"/>
    </source>
</evidence>
<evidence type="ECO:0000256" key="5">
    <source>
        <dbReference type="ARBA" id="ARBA00023002"/>
    </source>
</evidence>
<dbReference type="GO" id="GO:0006633">
    <property type="term" value="P:fatty acid biosynthetic process"/>
    <property type="evidence" value="ECO:0007669"/>
    <property type="project" value="UniProtKB-UniPathway"/>
</dbReference>
<gene>
    <name evidence="11" type="primary">fabG</name>
    <name evidence="11" type="ORF">EQM06_11525</name>
</gene>
<dbReference type="InterPro" id="IPR057326">
    <property type="entry name" value="KR_dom"/>
</dbReference>
<evidence type="ECO:0000313" key="12">
    <source>
        <dbReference type="Proteomes" id="UP000287601"/>
    </source>
</evidence>
<dbReference type="EC" id="1.1.1.100" evidence="2 9"/>
<keyword evidence="5 9" id="KW-0560">Oxidoreductase</keyword>
<dbReference type="NCBIfam" id="NF005559">
    <property type="entry name" value="PRK07231.1"/>
    <property type="match status" value="1"/>
</dbReference>
<dbReference type="Proteomes" id="UP000287601">
    <property type="component" value="Chromosome"/>
</dbReference>
<name>A0A410PXY0_9FIRM</name>
<dbReference type="PRINTS" id="PR00081">
    <property type="entry name" value="GDHRDH"/>
</dbReference>
<accession>A0A410PXY0</accession>
<dbReference type="GO" id="GO:0048038">
    <property type="term" value="F:quinone binding"/>
    <property type="evidence" value="ECO:0007669"/>
    <property type="project" value="TreeGrafter"/>
</dbReference>
<feature type="binding site" evidence="8">
    <location>
        <begin position="11"/>
        <end position="14"/>
    </location>
    <ligand>
        <name>NADP(+)</name>
        <dbReference type="ChEBI" id="CHEBI:58349"/>
    </ligand>
</feature>
<keyword evidence="12" id="KW-1185">Reference proteome</keyword>
<dbReference type="InterPro" id="IPR011098">
    <property type="entry name" value="G5_dom"/>
</dbReference>
<dbReference type="KEGG" id="amij:EQM06_11525"/>
<proteinExistence type="inferred from homology"/>
<dbReference type="InterPro" id="IPR011284">
    <property type="entry name" value="3oxo_ACP_reduc"/>
</dbReference>
<dbReference type="PANTHER" id="PTHR42760">
    <property type="entry name" value="SHORT-CHAIN DEHYDROGENASES/REDUCTASES FAMILY MEMBER"/>
    <property type="match status" value="1"/>
</dbReference>
<dbReference type="Pfam" id="PF13561">
    <property type="entry name" value="adh_short_C2"/>
    <property type="match status" value="1"/>
</dbReference>
<dbReference type="UniPathway" id="UPA00094"/>
<dbReference type="InterPro" id="IPR036291">
    <property type="entry name" value="NAD(P)-bd_dom_sf"/>
</dbReference>
<comment type="pathway">
    <text evidence="9">Lipid metabolism; fatty acid biosynthesis.</text>
</comment>
<dbReference type="PRINTS" id="PR00080">
    <property type="entry name" value="SDRFAMILY"/>
</dbReference>
<dbReference type="SMART" id="SM00822">
    <property type="entry name" value="PKS_KR"/>
    <property type="match status" value="1"/>
</dbReference>
<dbReference type="PANTHER" id="PTHR42760:SF133">
    <property type="entry name" value="3-OXOACYL-[ACYL-CARRIER-PROTEIN] REDUCTASE"/>
    <property type="match status" value="1"/>
</dbReference>
<evidence type="ECO:0000256" key="3">
    <source>
        <dbReference type="ARBA" id="ARBA00022729"/>
    </source>
</evidence>
<comment type="similarity">
    <text evidence="1 9">Belongs to the short-chain dehydrogenases/reductases (SDR) family.</text>
</comment>
<dbReference type="PROSITE" id="PS51109">
    <property type="entry name" value="G5"/>
    <property type="match status" value="1"/>
</dbReference>
<dbReference type="InterPro" id="IPR020904">
    <property type="entry name" value="Sc_DH/Rdtase_CS"/>
</dbReference>
<feature type="active site" description="Proton acceptor" evidence="7">
    <location>
        <position position="154"/>
    </location>
</feature>
<evidence type="ECO:0000256" key="2">
    <source>
        <dbReference type="ARBA" id="ARBA00012948"/>
    </source>
</evidence>
<comment type="function">
    <text evidence="9">Catalyzes the NADPH-dependent reduction of beta-ketoacyl-ACP substrates to beta-hydroxyacyl-ACP products, the first reductive step in the elongation cycle of fatty acid biosynthesis.</text>
</comment>
<evidence type="ECO:0000256" key="7">
    <source>
        <dbReference type="PIRSR" id="PIRSR611284-1"/>
    </source>
</evidence>
<dbReference type="AlphaFoldDB" id="A0A410PXY0"/>
<keyword evidence="9" id="KW-0443">Lipid metabolism</keyword>
<feature type="binding site" evidence="8">
    <location>
        <position position="89"/>
    </location>
    <ligand>
        <name>NADP(+)</name>
        <dbReference type="ChEBI" id="CHEBI:58349"/>
    </ligand>
</feature>
<reference evidence="11 12" key="1">
    <citation type="submission" date="2019-01" db="EMBL/GenBank/DDBJ databases">
        <title>Draft genomes of a novel of Aminipila strains.</title>
        <authorList>
            <person name="Ma S."/>
        </authorList>
    </citation>
    <scope>NUCLEOTIDE SEQUENCE [LARGE SCALE GENOMIC DNA]</scope>
    <source>
        <strain evidence="12">JN-39</strain>
    </source>
</reference>
<dbReference type="PROSITE" id="PS00061">
    <property type="entry name" value="ADH_SHORT"/>
    <property type="match status" value="1"/>
</dbReference>
<keyword evidence="4 8" id="KW-0521">NADP</keyword>
<sequence>MLKGKSAVITGGVRGIGRAIAEIFCKNGADVLLCYKSNDAAAEKTQDELAHYGTKVEILKGDVADPAFAAEAAAKAKADFGKIDILVNNAGITRDKLMIQMKNDDFDSVVDTNLKGSFYFLKEISSVMIRQRAGSIINLASVVGVKGNPGQVNYAASKAGVIGMTMSAAKELGRRNVRVNAIAPGFIETDMTGVLNDEQKKKMSEVISLGKMGLPEDVANVALFLASDLSGYITAQTICVDGGMSI</sequence>
<evidence type="ECO:0000256" key="9">
    <source>
        <dbReference type="RuleBase" id="RU366074"/>
    </source>
</evidence>